<reference evidence="1" key="1">
    <citation type="journal article" date="2015" name="Nature">
        <title>Complex archaea that bridge the gap between prokaryotes and eukaryotes.</title>
        <authorList>
            <person name="Spang A."/>
            <person name="Saw J.H."/>
            <person name="Jorgensen S.L."/>
            <person name="Zaremba-Niedzwiedzka K."/>
            <person name="Martijn J."/>
            <person name="Lind A.E."/>
            <person name="van Eijk R."/>
            <person name="Schleper C."/>
            <person name="Guy L."/>
            <person name="Ettema T.J."/>
        </authorList>
    </citation>
    <scope>NUCLEOTIDE SEQUENCE</scope>
</reference>
<comment type="caution">
    <text evidence="1">The sequence shown here is derived from an EMBL/GenBank/DDBJ whole genome shotgun (WGS) entry which is preliminary data.</text>
</comment>
<gene>
    <name evidence="1" type="ORF">LCGC14_2544540</name>
</gene>
<sequence length="64" mass="6831">NVGACVRLFEWLVCACAFEVDIDDTRLATSSVGSTLITDAASAGGRVVVWENFASDEGRFDTTN</sequence>
<protein>
    <submittedName>
        <fullName evidence="1">Uncharacterized protein</fullName>
    </submittedName>
</protein>
<name>A0A0F9BCJ2_9ZZZZ</name>
<accession>A0A0F9BCJ2</accession>
<dbReference type="AlphaFoldDB" id="A0A0F9BCJ2"/>
<proteinExistence type="predicted"/>
<dbReference type="EMBL" id="LAZR01041599">
    <property type="protein sequence ID" value="KKL11567.1"/>
    <property type="molecule type" value="Genomic_DNA"/>
</dbReference>
<organism evidence="1">
    <name type="scientific">marine sediment metagenome</name>
    <dbReference type="NCBI Taxonomy" id="412755"/>
    <lineage>
        <taxon>unclassified sequences</taxon>
        <taxon>metagenomes</taxon>
        <taxon>ecological metagenomes</taxon>
    </lineage>
</organism>
<evidence type="ECO:0000313" key="1">
    <source>
        <dbReference type="EMBL" id="KKL11567.1"/>
    </source>
</evidence>
<feature type="non-terminal residue" evidence="1">
    <location>
        <position position="1"/>
    </location>
</feature>